<accession>A0A0S8JZ74</accession>
<name>A0A0S8JZ74_UNCW3</name>
<reference evidence="6 7" key="1">
    <citation type="journal article" date="2015" name="Microbiome">
        <title>Genomic resolution of linkages in carbon, nitrogen, and sulfur cycling among widespread estuary sediment bacteria.</title>
        <authorList>
            <person name="Baker B.J."/>
            <person name="Lazar C.S."/>
            <person name="Teske A.P."/>
            <person name="Dick G.J."/>
        </authorList>
    </citation>
    <scope>NUCLEOTIDE SEQUENCE [LARGE SCALE GENOMIC DNA]</scope>
    <source>
        <strain evidence="6">SM1_77</strain>
    </source>
</reference>
<evidence type="ECO:0000256" key="1">
    <source>
        <dbReference type="ARBA" id="ARBA00022676"/>
    </source>
</evidence>
<evidence type="ECO:0000259" key="5">
    <source>
        <dbReference type="Pfam" id="PF04101"/>
    </source>
</evidence>
<feature type="transmembrane region" description="Helical" evidence="3">
    <location>
        <begin position="105"/>
        <end position="124"/>
    </location>
</feature>
<dbReference type="PANTHER" id="PTHR21015">
    <property type="entry name" value="UDP-N-ACETYLGLUCOSAMINE--N-ACETYLMURAMYL-(PENTAPEPTIDE) PYROPHOSPHORYL-UNDECAPRENOL N-ACETYLGLUCOSAMINE TRANSFERASE 1"/>
    <property type="match status" value="1"/>
</dbReference>
<feature type="domain" description="Glycosyltransferase family 28 N-terminal" evidence="4">
    <location>
        <begin position="19"/>
        <end position="153"/>
    </location>
</feature>
<dbReference type="InterPro" id="IPR004276">
    <property type="entry name" value="GlycoTrans_28_N"/>
</dbReference>
<evidence type="ECO:0000256" key="3">
    <source>
        <dbReference type="SAM" id="Phobius"/>
    </source>
</evidence>
<dbReference type="GO" id="GO:1901137">
    <property type="term" value="P:carbohydrate derivative biosynthetic process"/>
    <property type="evidence" value="ECO:0007669"/>
    <property type="project" value="UniProtKB-ARBA"/>
</dbReference>
<dbReference type="InterPro" id="IPR007235">
    <property type="entry name" value="Glyco_trans_28_C"/>
</dbReference>
<dbReference type="Pfam" id="PF04101">
    <property type="entry name" value="Glyco_tran_28_C"/>
    <property type="match status" value="1"/>
</dbReference>
<dbReference type="GO" id="GO:0016758">
    <property type="term" value="F:hexosyltransferase activity"/>
    <property type="evidence" value="ECO:0007669"/>
    <property type="project" value="InterPro"/>
</dbReference>
<dbReference type="EMBL" id="LJVE01000046">
    <property type="protein sequence ID" value="KPL14531.1"/>
    <property type="molecule type" value="Genomic_DNA"/>
</dbReference>
<dbReference type="SUPFAM" id="SSF53756">
    <property type="entry name" value="UDP-Glycosyltransferase/glycogen phosphorylase"/>
    <property type="match status" value="1"/>
</dbReference>
<gene>
    <name evidence="6" type="ORF">AMJ74_03200</name>
</gene>
<sequence>MNHPTSKQAIQGQAKMPRIIVDGIGTGGHYFPAVVVAQALQEREFDVIFLVRSGFIEERVAHGYGLRTFSINARPFYGKSLIRKFLFVLSMFMSVYRLHALTRHTIGLAFGGFGAVPLIVSCMINRSVYYIFEPNRVPGRATKRFASSAKRVFLGLPPVNKQDSRAVVTGIPVRKEFKRAASGSFRKKNASTLSILFYGGSQGARRLNDLALELQGLMSDRWRFTIISGTRDHERVARLKGAHTRVLPFTEKPWDEIRGADIIVSRAGALAGYEILCLGKKVLFIPFPYAIDDHQYFNAEYFARVGDALFFTEKNLSSEILSARISELLNRKRGSTKKIVKDAEEKIVNYLLSDLANEKI</sequence>
<dbReference type="PANTHER" id="PTHR21015:SF22">
    <property type="entry name" value="GLYCOSYLTRANSFERASE"/>
    <property type="match status" value="1"/>
</dbReference>
<keyword evidence="3" id="KW-0812">Transmembrane</keyword>
<protein>
    <recommendedName>
        <fullName evidence="8">Undecaprenyl-PP-MurNAc-pentapeptide-UDPGlcNAc GlcNAc transferase</fullName>
    </recommendedName>
</protein>
<dbReference type="Pfam" id="PF03033">
    <property type="entry name" value="Glyco_transf_28"/>
    <property type="match status" value="1"/>
</dbReference>
<evidence type="ECO:0000313" key="6">
    <source>
        <dbReference type="EMBL" id="KPL14531.1"/>
    </source>
</evidence>
<evidence type="ECO:0000259" key="4">
    <source>
        <dbReference type="Pfam" id="PF03033"/>
    </source>
</evidence>
<keyword evidence="3" id="KW-0472">Membrane</keyword>
<dbReference type="GO" id="GO:0005975">
    <property type="term" value="P:carbohydrate metabolic process"/>
    <property type="evidence" value="ECO:0007669"/>
    <property type="project" value="InterPro"/>
</dbReference>
<dbReference type="Proteomes" id="UP000050975">
    <property type="component" value="Unassembled WGS sequence"/>
</dbReference>
<proteinExistence type="predicted"/>
<dbReference type="PATRIC" id="fig|1703778.3.peg.311"/>
<keyword evidence="2" id="KW-0808">Transferase</keyword>
<evidence type="ECO:0008006" key="8">
    <source>
        <dbReference type="Google" id="ProtNLM"/>
    </source>
</evidence>
<keyword evidence="3" id="KW-1133">Transmembrane helix</keyword>
<keyword evidence="1" id="KW-0328">Glycosyltransferase</keyword>
<feature type="domain" description="Glycosyl transferase family 28 C-terminal" evidence="5">
    <location>
        <begin position="195"/>
        <end position="333"/>
    </location>
</feature>
<evidence type="ECO:0000256" key="2">
    <source>
        <dbReference type="ARBA" id="ARBA00022679"/>
    </source>
</evidence>
<dbReference type="CDD" id="cd03785">
    <property type="entry name" value="GT28_MurG"/>
    <property type="match status" value="1"/>
</dbReference>
<comment type="caution">
    <text evidence="6">The sequence shown here is derived from an EMBL/GenBank/DDBJ whole genome shotgun (WGS) entry which is preliminary data.</text>
</comment>
<dbReference type="Gene3D" id="3.40.50.2000">
    <property type="entry name" value="Glycogen Phosphorylase B"/>
    <property type="match status" value="2"/>
</dbReference>
<evidence type="ECO:0000313" key="7">
    <source>
        <dbReference type="Proteomes" id="UP000050975"/>
    </source>
</evidence>
<dbReference type="AlphaFoldDB" id="A0A0S8JZ74"/>
<organism evidence="6 7">
    <name type="scientific">candidate division WOR_3 bacterium SM1_77</name>
    <dbReference type="NCBI Taxonomy" id="1703778"/>
    <lineage>
        <taxon>Bacteria</taxon>
        <taxon>Bacteria division WOR-3</taxon>
    </lineage>
</organism>